<accession>A0AAV8XL04</accession>
<evidence type="ECO:0000313" key="1">
    <source>
        <dbReference type="EMBL" id="KAJ8939219.1"/>
    </source>
</evidence>
<gene>
    <name evidence="1" type="ORF">NQ318_014920</name>
</gene>
<comment type="caution">
    <text evidence="1">The sequence shown here is derived from an EMBL/GenBank/DDBJ whole genome shotgun (WGS) entry which is preliminary data.</text>
</comment>
<dbReference type="PANTHER" id="PTHR21301:SF10">
    <property type="entry name" value="REVERSE TRANSCRIPTASE DOMAIN-CONTAINING PROTEIN"/>
    <property type="match status" value="1"/>
</dbReference>
<proteinExistence type="predicted"/>
<feature type="non-terminal residue" evidence="1">
    <location>
        <position position="1"/>
    </location>
</feature>
<protein>
    <recommendedName>
        <fullName evidence="3">Maturase K</fullName>
    </recommendedName>
</protein>
<dbReference type="EMBL" id="JAPWTK010000500">
    <property type="protein sequence ID" value="KAJ8939219.1"/>
    <property type="molecule type" value="Genomic_DNA"/>
</dbReference>
<keyword evidence="2" id="KW-1185">Reference proteome</keyword>
<dbReference type="Proteomes" id="UP001162162">
    <property type="component" value="Unassembled WGS sequence"/>
</dbReference>
<evidence type="ECO:0000313" key="2">
    <source>
        <dbReference type="Proteomes" id="UP001162162"/>
    </source>
</evidence>
<dbReference type="PANTHER" id="PTHR21301">
    <property type="entry name" value="REVERSE TRANSCRIPTASE"/>
    <property type="match status" value="1"/>
</dbReference>
<reference evidence="1" key="1">
    <citation type="journal article" date="2023" name="Insect Mol. Biol.">
        <title>Genome sequencing provides insights into the evolution of gene families encoding plant cell wall-degrading enzymes in longhorned beetles.</title>
        <authorList>
            <person name="Shin N.R."/>
            <person name="Okamura Y."/>
            <person name="Kirsch R."/>
            <person name="Pauchet Y."/>
        </authorList>
    </citation>
    <scope>NUCLEOTIDE SEQUENCE</scope>
    <source>
        <strain evidence="1">AMC_N1</strain>
    </source>
</reference>
<sequence length="379" mass="44679">YNGEYFQQHEGTAMGNSLSPFIANLFMSQFETEIKDKFEYFIRVCGRHLRVIRNSENKLKFDEYRKETATLRYIPNYSHHPFQHKMASFNFLIHRLLNFALSKEMFEHEKQLIKNIAKSNDANLVGETRVEKSVVVRCFVGNVQFFVSTPKVPVPTPGSTGQILTDMRRPADIYNYYPNRRQHNHKLFRNLYNRFGETGSFPQKVTMVLQKLSHSYCLKIYQLAYNLLNFYKICKPKTQMFLIRFYLPIRRYLLDGVLNNNLWASENPHVIKEIHFLHEFKVNVWYGGISNFVIEPYELPFNLTGPLYLNFPQHNLNELLKEKTLRKKHMVYARRSTTTFSLSLKKRSLEPKHIHNAKILLKSTCPTVKCKAAVKYATA</sequence>
<organism evidence="1 2">
    <name type="scientific">Aromia moschata</name>
    <dbReference type="NCBI Taxonomy" id="1265417"/>
    <lineage>
        <taxon>Eukaryota</taxon>
        <taxon>Metazoa</taxon>
        <taxon>Ecdysozoa</taxon>
        <taxon>Arthropoda</taxon>
        <taxon>Hexapoda</taxon>
        <taxon>Insecta</taxon>
        <taxon>Pterygota</taxon>
        <taxon>Neoptera</taxon>
        <taxon>Endopterygota</taxon>
        <taxon>Coleoptera</taxon>
        <taxon>Polyphaga</taxon>
        <taxon>Cucujiformia</taxon>
        <taxon>Chrysomeloidea</taxon>
        <taxon>Cerambycidae</taxon>
        <taxon>Cerambycinae</taxon>
        <taxon>Callichromatini</taxon>
        <taxon>Aromia</taxon>
    </lineage>
</organism>
<evidence type="ECO:0008006" key="3">
    <source>
        <dbReference type="Google" id="ProtNLM"/>
    </source>
</evidence>
<name>A0AAV8XL04_9CUCU</name>
<dbReference type="AlphaFoldDB" id="A0AAV8XL04"/>